<comment type="catalytic activity">
    <reaction evidence="16">
        <text>N(4)-(alpha-D-Man-(1-&gt;3)-[alpha-D-Man-(1-&gt;3)-[alpha-D-Man-(1-&gt;6)]-alpha-D-Man-(1-&gt;6)]-beta-D-Man-(1-&gt;4)-beta-D-GlcNAc-(1-&gt;4)-beta-D-GlcNAc)-L-asparaginyl-[protein] (N-glucan mannose isomer 5A1,2) + UDP-N-acetyl-alpha-D-glucosamine = N(4)-{beta-D-GlcNAc-(1-&gt;2)-alpha-D-Man-(1-&gt;3)-[alpha-D-Man-(1-&gt;3)-[alpha-D-Man-(1-&gt;6)]-alpha-D-Man-(1-&gt;6)]-beta-D-Man-(1-&gt;4)-beta-D-GlcNAc-(1-&gt;4)-beta-D-GlcNAc}-L-asparaginyl-[protein] + UDP + H(+)</text>
        <dbReference type="Rhea" id="RHEA:11456"/>
        <dbReference type="Rhea" id="RHEA-COMP:14367"/>
        <dbReference type="Rhea" id="RHEA-COMP:14368"/>
        <dbReference type="ChEBI" id="CHEBI:15378"/>
        <dbReference type="ChEBI" id="CHEBI:57705"/>
        <dbReference type="ChEBI" id="CHEBI:58223"/>
        <dbReference type="ChEBI" id="CHEBI:59087"/>
        <dbReference type="ChEBI" id="CHEBI:60625"/>
        <dbReference type="EC" id="2.4.1.101"/>
    </reaction>
</comment>
<dbReference type="EMBL" id="JAOPGA020000651">
    <property type="protein sequence ID" value="KAL0480312.1"/>
    <property type="molecule type" value="Genomic_DNA"/>
</dbReference>
<organism evidence="19 20">
    <name type="scientific">Acrasis kona</name>
    <dbReference type="NCBI Taxonomy" id="1008807"/>
    <lineage>
        <taxon>Eukaryota</taxon>
        <taxon>Discoba</taxon>
        <taxon>Heterolobosea</taxon>
        <taxon>Tetramitia</taxon>
        <taxon>Eutetramitia</taxon>
        <taxon>Acrasidae</taxon>
        <taxon>Acrasis</taxon>
    </lineage>
</organism>
<keyword evidence="6" id="KW-0808">Transferase</keyword>
<name>A0AAW2YT50_9EUKA</name>
<comment type="similarity">
    <text evidence="4">Belongs to the glycosyltransferase 13 family.</text>
</comment>
<sequence>MQKSYFKTYLLAASFFCGAFLMFNIFFILYRIHPQEFEFFEPSQHNLEERGPQLSLLNYTINNQKSQLEKKDRLIKDLEDKLSKLMNEKQENVQNQQQVNPEVPGGQEAPAEQAVLPDLDSLLGADARVKTVVKRDKTTGKDIIQPWSKYSSIYKNFVEKKLDKNFLPQDFIIAIVTANRPTYLGATLRSLQQVLYWNRDNTIIYQYGDDKTINMIANSYKIKQVKNTVQNFYQGKQITEGAEHIAIHYRFVIDRVFRDHPQAKYFIVLEDDMILAPDLLLYFSQMAPLMEKDHNIYSVSAYNDNGFRGMVKDTNVVQRTDFFIGLGWLVSRRLWESEWSASWPRTHWDHFLRNPMNRRDRQTLYPEVSRIYHSGYKGTHSTVALYEKYFRDIVLNRQGYAPMGLDKKNQFVRVSDKNRDDVSLDYISSPSNFSDYFTKLIDPKSPDVIYLNTIQDASKLKNKRIVMAYEAQPLVNRAWMTISEYFDIWHTVPVRSEYLGVTPINWMNGNTVYMMASYSTFYNRFEELYKKPKPELVPAEDFQVDPPWLHPREPSVLSIAVAAKGESCSSLCLNKFGPNSKCDLYKISEINTCRYLKKHFKCETCAGNIGHDQPAFDTESNTCLFNTGSRQYMTTCEGSHPKTQRLCACFDPKTVVTFHEEWETMIANSQSQCLLE</sequence>
<evidence type="ECO:0000256" key="2">
    <source>
        <dbReference type="ARBA" id="ARBA00004323"/>
    </source>
</evidence>
<dbReference type="Gene3D" id="3.90.550.10">
    <property type="entry name" value="Spore Coat Polysaccharide Biosynthesis Protein SpsA, Chain A"/>
    <property type="match status" value="1"/>
</dbReference>
<dbReference type="SUPFAM" id="SSF53448">
    <property type="entry name" value="Nucleotide-diphospho-sugar transferases"/>
    <property type="match status" value="1"/>
</dbReference>
<evidence type="ECO:0000313" key="19">
    <source>
        <dbReference type="EMBL" id="KAL0480312.1"/>
    </source>
</evidence>
<keyword evidence="20" id="KW-1185">Reference proteome</keyword>
<keyword evidence="5" id="KW-0328">Glycosyltransferase</keyword>
<feature type="region of interest" description="Disordered" evidence="17">
    <location>
        <begin position="89"/>
        <end position="108"/>
    </location>
</feature>
<protein>
    <recommendedName>
        <fullName evidence="14">alpha-1,3-mannosyl-glycoprotein 2-beta-N-acetylglucosaminyltransferase</fullName>
        <ecNumber evidence="14">2.4.1.101</ecNumber>
    </recommendedName>
    <alternativeName>
        <fullName evidence="15">N-glycosyl-oligosaccharide-glycoprotein N-acetylglucosaminyltransferase I</fullName>
    </alternativeName>
</protein>
<evidence type="ECO:0000256" key="6">
    <source>
        <dbReference type="ARBA" id="ARBA00022679"/>
    </source>
</evidence>
<evidence type="ECO:0000256" key="11">
    <source>
        <dbReference type="ARBA" id="ARBA00023034"/>
    </source>
</evidence>
<evidence type="ECO:0000256" key="16">
    <source>
        <dbReference type="ARBA" id="ARBA00049421"/>
    </source>
</evidence>
<dbReference type="PANTHER" id="PTHR10468">
    <property type="entry name" value="PROTEIN O-LINKED-MANNOSE BETA-1,2-N-ACETYLGLUCOSAMINYLTRANSFERASE 1/ALPHA-1,3-MANNOSYL-GLYCOPROTEIN 2-BETA-N-ACETYLGLUCOSAMINYLTRANSFERASE"/>
    <property type="match status" value="1"/>
</dbReference>
<evidence type="ECO:0000256" key="5">
    <source>
        <dbReference type="ARBA" id="ARBA00022676"/>
    </source>
</evidence>
<keyword evidence="8" id="KW-0479">Metal-binding</keyword>
<feature type="transmembrane region" description="Helical" evidence="18">
    <location>
        <begin position="9"/>
        <end position="30"/>
    </location>
</feature>
<keyword evidence="7 18" id="KW-0812">Transmembrane</keyword>
<evidence type="ECO:0000256" key="15">
    <source>
        <dbReference type="ARBA" id="ARBA00041712"/>
    </source>
</evidence>
<evidence type="ECO:0000256" key="4">
    <source>
        <dbReference type="ARBA" id="ARBA00006492"/>
    </source>
</evidence>
<evidence type="ECO:0000256" key="7">
    <source>
        <dbReference type="ARBA" id="ARBA00022692"/>
    </source>
</evidence>
<reference evidence="19 20" key="1">
    <citation type="submission" date="2024-03" db="EMBL/GenBank/DDBJ databases">
        <title>The Acrasis kona genome and developmental transcriptomes reveal deep origins of eukaryotic multicellular pathways.</title>
        <authorList>
            <person name="Sheikh S."/>
            <person name="Fu C.-J."/>
            <person name="Brown M.W."/>
            <person name="Baldauf S.L."/>
        </authorList>
    </citation>
    <scope>NUCLEOTIDE SEQUENCE [LARGE SCALE GENOMIC DNA]</scope>
    <source>
        <strain evidence="19 20">ATCC MYA-3509</strain>
    </source>
</reference>
<dbReference type="GO" id="GO:0000139">
    <property type="term" value="C:Golgi membrane"/>
    <property type="evidence" value="ECO:0007669"/>
    <property type="project" value="UniProtKB-SubCell"/>
</dbReference>
<dbReference type="InterPro" id="IPR004139">
    <property type="entry name" value="Glyco_trans_13"/>
</dbReference>
<keyword evidence="10 18" id="KW-1133">Transmembrane helix</keyword>
<evidence type="ECO:0000313" key="20">
    <source>
        <dbReference type="Proteomes" id="UP001431209"/>
    </source>
</evidence>
<evidence type="ECO:0000256" key="14">
    <source>
        <dbReference type="ARBA" id="ARBA00038949"/>
    </source>
</evidence>
<evidence type="ECO:0000256" key="9">
    <source>
        <dbReference type="ARBA" id="ARBA00022968"/>
    </source>
</evidence>
<keyword evidence="11" id="KW-0333">Golgi apparatus</keyword>
<evidence type="ECO:0000256" key="8">
    <source>
        <dbReference type="ARBA" id="ARBA00022723"/>
    </source>
</evidence>
<gene>
    <name evidence="19" type="ORF">AKO1_007118</name>
</gene>
<keyword evidence="9" id="KW-0735">Signal-anchor</keyword>
<comment type="pathway">
    <text evidence="3">Protein modification; protein glycosylation.</text>
</comment>
<evidence type="ECO:0000256" key="12">
    <source>
        <dbReference type="ARBA" id="ARBA00023136"/>
    </source>
</evidence>
<dbReference type="AlphaFoldDB" id="A0AAW2YT50"/>
<comment type="subcellular location">
    <subcellularLocation>
        <location evidence="2">Golgi apparatus membrane</location>
        <topology evidence="2">Single-pass type II membrane protein</topology>
    </subcellularLocation>
</comment>
<evidence type="ECO:0000256" key="10">
    <source>
        <dbReference type="ARBA" id="ARBA00022989"/>
    </source>
</evidence>
<comment type="caution">
    <text evidence="19">The sequence shown here is derived from an EMBL/GenBank/DDBJ whole genome shotgun (WGS) entry which is preliminary data.</text>
</comment>
<evidence type="ECO:0000256" key="3">
    <source>
        <dbReference type="ARBA" id="ARBA00004922"/>
    </source>
</evidence>
<proteinExistence type="inferred from homology"/>
<dbReference type="Pfam" id="PF03071">
    <property type="entry name" value="GNT-I"/>
    <property type="match status" value="1"/>
</dbReference>
<dbReference type="GO" id="GO:0003827">
    <property type="term" value="F:alpha-1,3-mannosylglycoprotein 2-beta-N-acetylglucosaminyltransferase activity"/>
    <property type="evidence" value="ECO:0007669"/>
    <property type="project" value="UniProtKB-EC"/>
</dbReference>
<evidence type="ECO:0000256" key="18">
    <source>
        <dbReference type="SAM" id="Phobius"/>
    </source>
</evidence>
<dbReference type="Proteomes" id="UP001431209">
    <property type="component" value="Unassembled WGS sequence"/>
</dbReference>
<evidence type="ECO:0000256" key="1">
    <source>
        <dbReference type="ARBA" id="ARBA00001936"/>
    </source>
</evidence>
<dbReference type="PANTHER" id="PTHR10468:SF0">
    <property type="entry name" value="ALPHA-1,3-MANNOSYL-GLYCOPROTEIN 2-BETA-N-ACETYLGLUCOSAMINYLTRANSFERASE"/>
    <property type="match status" value="1"/>
</dbReference>
<dbReference type="InterPro" id="IPR029044">
    <property type="entry name" value="Nucleotide-diphossugar_trans"/>
</dbReference>
<dbReference type="FunFam" id="3.90.550.10:FF:000252">
    <property type="entry name" value="Protein O-linked-mannose beta-1,2-N-acetylglucosaminyltransferase 1"/>
    <property type="match status" value="1"/>
</dbReference>
<dbReference type="EC" id="2.4.1.101" evidence="14"/>
<comment type="cofactor">
    <cofactor evidence="1">
        <name>Mn(2+)</name>
        <dbReference type="ChEBI" id="CHEBI:29035"/>
    </cofactor>
</comment>
<dbReference type="GO" id="GO:0046872">
    <property type="term" value="F:metal ion binding"/>
    <property type="evidence" value="ECO:0007669"/>
    <property type="project" value="UniProtKB-KW"/>
</dbReference>
<accession>A0AAW2YT50</accession>
<evidence type="ECO:0000256" key="13">
    <source>
        <dbReference type="ARBA" id="ARBA00023211"/>
    </source>
</evidence>
<keyword evidence="12 18" id="KW-0472">Membrane</keyword>
<evidence type="ECO:0000256" key="17">
    <source>
        <dbReference type="SAM" id="MobiDB-lite"/>
    </source>
</evidence>
<dbReference type="InterPro" id="IPR052261">
    <property type="entry name" value="Glycosyltransferase_13"/>
</dbReference>
<feature type="compositionally biased region" description="Low complexity" evidence="17">
    <location>
        <begin position="92"/>
        <end position="104"/>
    </location>
</feature>
<keyword evidence="13" id="KW-0464">Manganese</keyword>